<dbReference type="Gene3D" id="3.40.250.10">
    <property type="entry name" value="Rhodanese-like domain"/>
    <property type="match status" value="2"/>
</dbReference>
<sequence>MAIFELATPEWLAQHAGQRDLILIDTRPAADYWAGHIPGARHIEPSLFAIASTDASSLARLHAILGWSLSALGISRDSRVVVGGAQNEVNASRVAWALAYAGVERIALLDGGIEAWTGERTTVAPAVTATAYTVVPQAGYLATADEVLAAVEKQAEAPSAQAGVRIIDARSREEYAGRRSNAGRTGRVPGARFWDAAVELGADGRFAAAGQLAAAAKDIVAAEERAVVYCGGGGRAARTFIALQLAGHTGAAVYPASWNEWGTSERYPVDAAVI</sequence>
<dbReference type="PROSITE" id="PS00380">
    <property type="entry name" value="RHODANESE_1"/>
    <property type="match status" value="1"/>
</dbReference>
<dbReference type="PROSITE" id="PS50206">
    <property type="entry name" value="RHODANESE_3"/>
    <property type="match status" value="2"/>
</dbReference>
<dbReference type="SUPFAM" id="SSF52821">
    <property type="entry name" value="Rhodanese/Cell cycle control phosphatase"/>
    <property type="match status" value="2"/>
</dbReference>
<dbReference type="CDD" id="cd01448">
    <property type="entry name" value="TST_Repeat_1"/>
    <property type="match status" value="1"/>
</dbReference>
<feature type="domain" description="Rhodanese" evidence="2">
    <location>
        <begin position="17"/>
        <end position="125"/>
    </location>
</feature>
<feature type="domain" description="Rhodanese" evidence="2">
    <location>
        <begin position="160"/>
        <end position="270"/>
    </location>
</feature>
<name>A0A4Q1HPV5_9BURK</name>
<organism evidence="3 4">
    <name type="scientific">Achromobacter aloeverae</name>
    <dbReference type="NCBI Taxonomy" id="1750518"/>
    <lineage>
        <taxon>Bacteria</taxon>
        <taxon>Pseudomonadati</taxon>
        <taxon>Pseudomonadota</taxon>
        <taxon>Betaproteobacteria</taxon>
        <taxon>Burkholderiales</taxon>
        <taxon>Alcaligenaceae</taxon>
        <taxon>Achromobacter</taxon>
    </lineage>
</organism>
<keyword evidence="1" id="KW-0677">Repeat</keyword>
<dbReference type="InterPro" id="IPR001307">
    <property type="entry name" value="Thiosulphate_STrfase_CS"/>
</dbReference>
<dbReference type="EMBL" id="PYAL01000001">
    <property type="protein sequence ID" value="RXN92867.1"/>
    <property type="molecule type" value="Genomic_DNA"/>
</dbReference>
<comment type="caution">
    <text evidence="3">The sequence shown here is derived from an EMBL/GenBank/DDBJ whole genome shotgun (WGS) entry which is preliminary data.</text>
</comment>
<dbReference type="GO" id="GO:0004792">
    <property type="term" value="F:thiosulfate-cyanide sulfurtransferase activity"/>
    <property type="evidence" value="ECO:0007669"/>
    <property type="project" value="InterPro"/>
</dbReference>
<evidence type="ECO:0000256" key="1">
    <source>
        <dbReference type="ARBA" id="ARBA00022737"/>
    </source>
</evidence>
<evidence type="ECO:0000259" key="2">
    <source>
        <dbReference type="PROSITE" id="PS50206"/>
    </source>
</evidence>
<evidence type="ECO:0000313" key="4">
    <source>
        <dbReference type="Proteomes" id="UP000290849"/>
    </source>
</evidence>
<dbReference type="AlphaFoldDB" id="A0A4Q1HPV5"/>
<dbReference type="PANTHER" id="PTHR43855:SF1">
    <property type="entry name" value="THIOSULFATE SULFURTRANSFERASE"/>
    <property type="match status" value="1"/>
</dbReference>
<proteinExistence type="predicted"/>
<keyword evidence="4" id="KW-1185">Reference proteome</keyword>
<dbReference type="OrthoDB" id="9781034at2"/>
<accession>A0A4Q1HPV5</accession>
<gene>
    <name evidence="3" type="ORF">C7R54_03765</name>
</gene>
<dbReference type="RefSeq" id="WP_129148823.1">
    <property type="nucleotide sequence ID" value="NZ_JBHSDO010000006.1"/>
</dbReference>
<dbReference type="InterPro" id="IPR051126">
    <property type="entry name" value="Thiosulfate_sulfurtransferase"/>
</dbReference>
<dbReference type="SMART" id="SM00450">
    <property type="entry name" value="RHOD"/>
    <property type="match status" value="2"/>
</dbReference>
<dbReference type="Proteomes" id="UP000290849">
    <property type="component" value="Unassembled WGS sequence"/>
</dbReference>
<dbReference type="InterPro" id="IPR001763">
    <property type="entry name" value="Rhodanese-like_dom"/>
</dbReference>
<dbReference type="Pfam" id="PF00581">
    <property type="entry name" value="Rhodanese"/>
    <property type="match status" value="2"/>
</dbReference>
<dbReference type="PANTHER" id="PTHR43855">
    <property type="entry name" value="THIOSULFATE SULFURTRANSFERASE"/>
    <property type="match status" value="1"/>
</dbReference>
<protein>
    <recommendedName>
        <fullName evidence="2">Rhodanese domain-containing protein</fullName>
    </recommendedName>
</protein>
<reference evidence="3 4" key="1">
    <citation type="journal article" date="2017" name="Int. J. Syst. Evol. Microbiol.">
        <title>Achromobacter aloeverae sp. nov., isolated from the root of Aloe vera (L.) Burm.f.</title>
        <authorList>
            <person name="Kuncharoen N."/>
            <person name="Muramatsu Y."/>
            <person name="Shibata C."/>
            <person name="Kamakura Y."/>
            <person name="Nakagawa Y."/>
            <person name="Tanasupawat S."/>
        </authorList>
    </citation>
    <scope>NUCLEOTIDE SEQUENCE [LARGE SCALE GENOMIC DNA]</scope>
    <source>
        <strain evidence="3 4">AVA-1</strain>
    </source>
</reference>
<evidence type="ECO:0000313" key="3">
    <source>
        <dbReference type="EMBL" id="RXN92867.1"/>
    </source>
</evidence>
<dbReference type="InterPro" id="IPR036873">
    <property type="entry name" value="Rhodanese-like_dom_sf"/>
</dbReference>